<dbReference type="PANTHER" id="PTHR13014:SF3">
    <property type="entry name" value="LARGE RIBOSOMAL SUBUNIT PROTEIN ML65"/>
    <property type="match status" value="1"/>
</dbReference>
<dbReference type="InterPro" id="IPR010793">
    <property type="entry name" value="Ribosomal_mL37/mL65"/>
</dbReference>
<comment type="subcellular location">
    <subcellularLocation>
        <location evidence="1">Mitochondrion</location>
    </subcellularLocation>
</comment>
<keyword evidence="2 6" id="KW-0689">Ribosomal protein</keyword>
<evidence type="ECO:0000313" key="6">
    <source>
        <dbReference type="RefSeq" id="XP_015191428.1"/>
    </source>
</evidence>
<name>A0ABM1JG40_POLDO</name>
<dbReference type="PANTHER" id="PTHR13014">
    <property type="entry name" value="MITOCHONDRIAL 28S RIBOSOMAL PROTEIN S30/P52 PRO-APOTOTIC PROTEIN"/>
    <property type="match status" value="1"/>
</dbReference>
<accession>A0ABM1JG40</accession>
<keyword evidence="3" id="KW-0496">Mitochondrion</keyword>
<dbReference type="GO" id="GO:0005840">
    <property type="term" value="C:ribosome"/>
    <property type="evidence" value="ECO:0007669"/>
    <property type="project" value="UniProtKB-KW"/>
</dbReference>
<organism evidence="5 6">
    <name type="scientific">Polistes dominula</name>
    <name type="common">European paper wasp</name>
    <name type="synonym">Vespa dominula</name>
    <dbReference type="NCBI Taxonomy" id="743375"/>
    <lineage>
        <taxon>Eukaryota</taxon>
        <taxon>Metazoa</taxon>
        <taxon>Ecdysozoa</taxon>
        <taxon>Arthropoda</taxon>
        <taxon>Hexapoda</taxon>
        <taxon>Insecta</taxon>
        <taxon>Pterygota</taxon>
        <taxon>Neoptera</taxon>
        <taxon>Endopterygota</taxon>
        <taxon>Hymenoptera</taxon>
        <taxon>Apocrita</taxon>
        <taxon>Aculeata</taxon>
        <taxon>Vespoidea</taxon>
        <taxon>Vespidae</taxon>
        <taxon>Polistinae</taxon>
        <taxon>Polistini</taxon>
        <taxon>Polistes</taxon>
    </lineage>
</organism>
<evidence type="ECO:0000256" key="4">
    <source>
        <dbReference type="ARBA" id="ARBA00023274"/>
    </source>
</evidence>
<evidence type="ECO:0000256" key="3">
    <source>
        <dbReference type="ARBA" id="ARBA00023128"/>
    </source>
</evidence>
<sequence length="548" mass="65171">MFVHLHLRLFKNTVSVLKHGSKKYLTTVSNESQIAQTVHYPEILDMSREGRKRRGWQKWYDEIKRLPTVEEKLFKINMPRYYGWKSLLLDEHFIPYNSLDHAQYITRTYVIPERGLPDFYNNVITNEELESILNNIKSTIEDTIAFEYSSRKRKHELKEEELDSKVKMEEVVANSVVYQINRILQSNIVTIRPHLLEAQTDFDPRVEAFWFVGGIEPSGLTMSSRRRGWFKHTVNDPVHNTVQYYGKSVLHLRHDFPLNEIMSLKECEDSSFTVPQYKLDPRSLGYVFKYKHATNIPGFWPGDPCEFGLLSYHNCAYLAERKFDDKDDTLLTQAIFASYSWLLSQACYQGFSTFHDLTYPLVNQMAITNGQYWSLYVYQLNTTLLHSENSDENPRRNICWAKDSVKLFDKVEGEKVHGLNTDVLKSLIKFYANTPMKRNINMKPYLGQYVQKIADIKSDIRRDWLERYYKHLVTNRPRHRHAPEIYDWQKIYLIDNKMCPLMKKRHPFQFGIAVTRRRLDDHAKKWIPRRFRPIPTKKFGNYEHTYYP</sequence>
<dbReference type="Pfam" id="PF07147">
    <property type="entry name" value="PDCD9"/>
    <property type="match status" value="1"/>
</dbReference>
<gene>
    <name evidence="6" type="primary">LOC107074468</name>
</gene>
<keyword evidence="5" id="KW-1185">Reference proteome</keyword>
<proteinExistence type="predicted"/>
<evidence type="ECO:0000313" key="5">
    <source>
        <dbReference type="Proteomes" id="UP000694924"/>
    </source>
</evidence>
<dbReference type="Proteomes" id="UP000694924">
    <property type="component" value="Unplaced"/>
</dbReference>
<keyword evidence="4" id="KW-0687">Ribonucleoprotein</keyword>
<evidence type="ECO:0000256" key="2">
    <source>
        <dbReference type="ARBA" id="ARBA00022980"/>
    </source>
</evidence>
<protein>
    <submittedName>
        <fullName evidence="6">28S ribosomal protein S30, mitochondrial</fullName>
    </submittedName>
</protein>
<reference evidence="6" key="1">
    <citation type="submission" date="2025-08" db="UniProtKB">
        <authorList>
            <consortium name="RefSeq"/>
        </authorList>
    </citation>
    <scope>IDENTIFICATION</scope>
    <source>
        <tissue evidence="6">Whole body</tissue>
    </source>
</reference>
<dbReference type="GeneID" id="107074468"/>
<dbReference type="RefSeq" id="XP_015191428.1">
    <property type="nucleotide sequence ID" value="XM_015335942.1"/>
</dbReference>
<dbReference type="InterPro" id="IPR039982">
    <property type="entry name" value="Ribosomal_mL65"/>
</dbReference>
<evidence type="ECO:0000256" key="1">
    <source>
        <dbReference type="ARBA" id="ARBA00004173"/>
    </source>
</evidence>